<dbReference type="PROSITE" id="PS51892">
    <property type="entry name" value="SUBTILASE"/>
    <property type="match status" value="1"/>
</dbReference>
<dbReference type="InterPro" id="IPR050131">
    <property type="entry name" value="Peptidase_S8_subtilisin-like"/>
</dbReference>
<dbReference type="InterPro" id="IPR015500">
    <property type="entry name" value="Peptidase_S8_subtilisin-rel"/>
</dbReference>
<dbReference type="PANTHER" id="PTHR43806:SF11">
    <property type="entry name" value="CEREVISIN-RELATED"/>
    <property type="match status" value="1"/>
</dbReference>
<keyword evidence="10" id="KW-1185">Reference proteome</keyword>
<evidence type="ECO:0000256" key="4">
    <source>
        <dbReference type="ARBA" id="ARBA00022825"/>
    </source>
</evidence>
<dbReference type="Pfam" id="PF00082">
    <property type="entry name" value="Peptidase_S8"/>
    <property type="match status" value="1"/>
</dbReference>
<dbReference type="InterPro" id="IPR023828">
    <property type="entry name" value="Peptidase_S8_Ser-AS"/>
</dbReference>
<dbReference type="InterPro" id="IPR013783">
    <property type="entry name" value="Ig-like_fold"/>
</dbReference>
<proteinExistence type="inferred from homology"/>
<dbReference type="PROSITE" id="PS00138">
    <property type="entry name" value="SUBTILASE_SER"/>
    <property type="match status" value="1"/>
</dbReference>
<dbReference type="InterPro" id="IPR022398">
    <property type="entry name" value="Peptidase_S8_His-AS"/>
</dbReference>
<evidence type="ECO:0000313" key="9">
    <source>
        <dbReference type="EMBL" id="GAA0318480.1"/>
    </source>
</evidence>
<evidence type="ECO:0000256" key="3">
    <source>
        <dbReference type="ARBA" id="ARBA00022801"/>
    </source>
</evidence>
<comment type="similarity">
    <text evidence="1 5 6">Belongs to the peptidase S8 family.</text>
</comment>
<dbReference type="InterPro" id="IPR023827">
    <property type="entry name" value="Peptidase_S8_Asp-AS"/>
</dbReference>
<accession>A0ABP3FLA2</accession>
<feature type="active site" description="Charge relay system" evidence="5">
    <location>
        <position position="244"/>
    </location>
</feature>
<keyword evidence="3 5" id="KW-0378">Hydrolase</keyword>
<dbReference type="Gene3D" id="3.40.50.200">
    <property type="entry name" value="Peptidase S8/S53 domain"/>
    <property type="match status" value="1"/>
</dbReference>
<gene>
    <name evidence="9" type="ORF">GCM10010151_05410</name>
</gene>
<evidence type="ECO:0000256" key="6">
    <source>
        <dbReference type="RuleBase" id="RU003355"/>
    </source>
</evidence>
<reference evidence="10" key="1">
    <citation type="journal article" date="2019" name="Int. J. Syst. Evol. Microbiol.">
        <title>The Global Catalogue of Microorganisms (GCM) 10K type strain sequencing project: providing services to taxonomists for standard genome sequencing and annotation.</title>
        <authorList>
            <consortium name="The Broad Institute Genomics Platform"/>
            <consortium name="The Broad Institute Genome Sequencing Center for Infectious Disease"/>
            <person name="Wu L."/>
            <person name="Ma J."/>
        </authorList>
    </citation>
    <scope>NUCLEOTIDE SEQUENCE [LARGE SCALE GENOMIC DNA]</scope>
    <source>
        <strain evidence="10">JCM 3146</strain>
    </source>
</reference>
<feature type="domain" description="Peptidase S8/S53" evidence="8">
    <location>
        <begin position="195"/>
        <end position="470"/>
    </location>
</feature>
<dbReference type="SUPFAM" id="SSF52743">
    <property type="entry name" value="Subtilisin-like"/>
    <property type="match status" value="1"/>
</dbReference>
<feature type="signal peptide" evidence="7">
    <location>
        <begin position="1"/>
        <end position="22"/>
    </location>
</feature>
<dbReference type="PANTHER" id="PTHR43806">
    <property type="entry name" value="PEPTIDASE S8"/>
    <property type="match status" value="1"/>
</dbReference>
<evidence type="ECO:0000313" key="10">
    <source>
        <dbReference type="Proteomes" id="UP001501822"/>
    </source>
</evidence>
<keyword evidence="2 5" id="KW-0645">Protease</keyword>
<name>A0ABP3FLA2_9ACTN</name>
<feature type="active site" description="Charge relay system" evidence="5">
    <location>
        <position position="204"/>
    </location>
</feature>
<dbReference type="PRINTS" id="PR00723">
    <property type="entry name" value="SUBTILISIN"/>
</dbReference>
<evidence type="ECO:0000256" key="7">
    <source>
        <dbReference type="SAM" id="SignalP"/>
    </source>
</evidence>
<evidence type="ECO:0000259" key="8">
    <source>
        <dbReference type="Pfam" id="PF00082"/>
    </source>
</evidence>
<protein>
    <submittedName>
        <fullName evidence="9">S8 family serine peptidase</fullName>
    </submittedName>
</protein>
<keyword evidence="7" id="KW-0732">Signal</keyword>
<dbReference type="InterPro" id="IPR000209">
    <property type="entry name" value="Peptidase_S8/S53_dom"/>
</dbReference>
<evidence type="ECO:0000256" key="2">
    <source>
        <dbReference type="ARBA" id="ARBA00022670"/>
    </source>
</evidence>
<comment type="caution">
    <text evidence="9">The sequence shown here is derived from an EMBL/GenBank/DDBJ whole genome shotgun (WGS) entry which is preliminary data.</text>
</comment>
<feature type="chain" id="PRO_5045627426" evidence="7">
    <location>
        <begin position="23"/>
        <end position="1077"/>
    </location>
</feature>
<dbReference type="Proteomes" id="UP001501822">
    <property type="component" value="Unassembled WGS sequence"/>
</dbReference>
<organism evidence="9 10">
    <name type="scientific">Actinoallomurus spadix</name>
    <dbReference type="NCBI Taxonomy" id="79912"/>
    <lineage>
        <taxon>Bacteria</taxon>
        <taxon>Bacillati</taxon>
        <taxon>Actinomycetota</taxon>
        <taxon>Actinomycetes</taxon>
        <taxon>Streptosporangiales</taxon>
        <taxon>Thermomonosporaceae</taxon>
        <taxon>Actinoallomurus</taxon>
    </lineage>
</organism>
<dbReference type="PROSITE" id="PS00136">
    <property type="entry name" value="SUBTILASE_ASP"/>
    <property type="match status" value="1"/>
</dbReference>
<dbReference type="InterPro" id="IPR036852">
    <property type="entry name" value="Peptidase_S8/S53_dom_sf"/>
</dbReference>
<dbReference type="EMBL" id="BAAABM010000007">
    <property type="protein sequence ID" value="GAA0318480.1"/>
    <property type="molecule type" value="Genomic_DNA"/>
</dbReference>
<dbReference type="PROSITE" id="PS00137">
    <property type="entry name" value="SUBTILASE_HIS"/>
    <property type="match status" value="1"/>
</dbReference>
<keyword evidence="4 5" id="KW-0720">Serine protease</keyword>
<evidence type="ECO:0000256" key="5">
    <source>
        <dbReference type="PROSITE-ProRule" id="PRU01240"/>
    </source>
</evidence>
<dbReference type="RefSeq" id="WP_252800094.1">
    <property type="nucleotide sequence ID" value="NZ_BAAABM010000007.1"/>
</dbReference>
<evidence type="ECO:0000256" key="1">
    <source>
        <dbReference type="ARBA" id="ARBA00011073"/>
    </source>
</evidence>
<feature type="active site" description="Charge relay system" evidence="5">
    <location>
        <position position="424"/>
    </location>
</feature>
<sequence>MRPRRSLSAAAILLLAAGLAQARPAAAATVAPAAGGDGRTATLISGDRVTLTRDGGVSVVPGPGRAKIPMLTSTVSGHVRVVPADAVPLLRAKRLDPRLFDVTGLLADGYNDRRADLPIIASTDSGVTGTVVHRMTSVKATAVHTRKRDLGRLWSRVTRKGATGKVWLDAIGHFTGAEGVQQIGAPDAWHAGLTGKGITVGLIDSGVDVTHPDLAGRVAAQVDFTPVADGGEPTSGDVHDVEGHGTNVASVLAGNGAASGGRYRGVAPDATIVSAKVGDGEPTESAVIAGMEWAAGTEHAAVVNISLAFADAPGDDPLESTLNNLSEQYGTLFVVGAGNDGDNGANPNGADDYDVASPSTADDALSVGAVDHDDRLAAFSNRGPRPGDNAIKPEITAPGVDVTVARSADSSGTGPYRSGVWGTSEAAPHVAGSAALLKQKHPDWTGAMLKAALMGTARPAQGVGVFAQGAGRVDVAGALADPVLADPPSLSMGTATYPHTDDTALTKAVTYRNPGTTAQTLRLALTVDGPNMTATSGLFSLSTSTLTVPAGGSAQVKVTAAASTAAPNGPYSGQLTATTADGTKVTTPVGLIREAATHTLTLHHLGADGQPTAEYYTTVVGLDTPYEYDSLFHYDRNYGSDFTISVPEGHYAIVSQMFSALPNETYVARPNLTVDTDTDLTLDERAGQPVRVSVPTAGAVRSDSAVEVGIRNGSNSWVTVGGSSNESIQMRTAQIGGSGDSDAFVSEIRTAFSDGSDPSAYAYQLAWYRPGTLPTGFTESVTADQLAVDRTSARAQAPAGTTIMQSAPTVPGYPLSPVYTSTPLAATRYFNTDGGISWTSQAYQYSEDSADYYTVTTTGPPTAYQAGRSYTSTWNAPIIAPCPTTGGGWTGDQLTVRVGPYCDSAGNAGYVDQATAAGTTTLYRDGKEVATSDVPGHARFTAQPTAGAYRLNVDSTRAASFGLSTHVTADWTFTDPAAAAHLTAIRMAPALDATGTAPAGRAFTVPIIAAATAVTMQVSYDDGATWQSATVTRTGTGAFRATIRHPAASGYVSLKVHATGGTATLTETIAHAYRIGS</sequence>
<dbReference type="Gene3D" id="2.60.40.10">
    <property type="entry name" value="Immunoglobulins"/>
    <property type="match status" value="1"/>
</dbReference>